<keyword evidence="3" id="KW-0540">Nuclease</keyword>
<dbReference type="GO" id="GO:0008270">
    <property type="term" value="F:zinc ion binding"/>
    <property type="evidence" value="ECO:0007669"/>
    <property type="project" value="InterPro"/>
</dbReference>
<feature type="domain" description="HNH nuclease" evidence="2">
    <location>
        <begin position="371"/>
        <end position="423"/>
    </location>
</feature>
<dbReference type="CDD" id="cd00085">
    <property type="entry name" value="HNHc"/>
    <property type="match status" value="1"/>
</dbReference>
<dbReference type="Pfam" id="PF02720">
    <property type="entry name" value="DUF222"/>
    <property type="match status" value="1"/>
</dbReference>
<dbReference type="AlphaFoldDB" id="A0A1T4YGD3"/>
<evidence type="ECO:0000313" key="4">
    <source>
        <dbReference type="Proteomes" id="UP000189735"/>
    </source>
</evidence>
<name>A0A1T4YGD3_9MICO</name>
<evidence type="ECO:0000256" key="1">
    <source>
        <dbReference type="ARBA" id="ARBA00023450"/>
    </source>
</evidence>
<dbReference type="SMART" id="SM00507">
    <property type="entry name" value="HNHc"/>
    <property type="match status" value="1"/>
</dbReference>
<dbReference type="InterPro" id="IPR002711">
    <property type="entry name" value="HNH"/>
</dbReference>
<reference evidence="4" key="1">
    <citation type="submission" date="2017-02" db="EMBL/GenBank/DDBJ databases">
        <authorList>
            <person name="Varghese N."/>
            <person name="Submissions S."/>
        </authorList>
    </citation>
    <scope>NUCLEOTIDE SEQUENCE [LARGE SCALE GENOMIC DNA]</scope>
    <source>
        <strain evidence="4">VKM Ac-2052</strain>
    </source>
</reference>
<evidence type="ECO:0000313" key="3">
    <source>
        <dbReference type="EMBL" id="SKB00836.1"/>
    </source>
</evidence>
<evidence type="ECO:0000259" key="2">
    <source>
        <dbReference type="SMART" id="SM00507"/>
    </source>
</evidence>
<dbReference type="GO" id="GO:0004519">
    <property type="term" value="F:endonuclease activity"/>
    <property type="evidence" value="ECO:0007669"/>
    <property type="project" value="UniProtKB-KW"/>
</dbReference>
<dbReference type="Proteomes" id="UP000189735">
    <property type="component" value="Unassembled WGS sequence"/>
</dbReference>
<dbReference type="InterPro" id="IPR003870">
    <property type="entry name" value="DUF222"/>
</dbReference>
<dbReference type="Pfam" id="PF01844">
    <property type="entry name" value="HNH"/>
    <property type="match status" value="1"/>
</dbReference>
<sequence length="485" mass="52593">MEAMFEEVRAIEARLSNMCVSVNLTTSSGDELKTLMRLASAVKNAADRVLAVAAAEIHQRSRHELGSAGLAKAEGHVNPQNMIAHLTGCSRAEAKKLDGLGKSIMQAAPLPRPNEALDTSDGSPLTPPWHAAISARMIAGDITPDRFEALRAGLGETTDRLSSAELSAAAEQVLSFLHTDDLPETVYRDARTARALLDRAGVAETEKEQYARQQAKIWRDREGMVHLNAVFAPEDGSFVKNTLDLLLGPRIGGPRSAGKKAVAEAQALADDPRTVEQLTAGALVALVKAGAAVEHSTVLAKKRPAVQIVVTAAELTRPDGDGIAFIEGTGVPVTMTTVDRLVCDSGYQPIMVAADGSPLDLGREHRLFQPAQRLVLNATQGGCVWPGCEKPPSFCEIHHIEHWHTGGKTDIQDGVLLCKHHHLLLHSNQWRIHRTTSHDDRYENRYWLTPPSSVDPRRQPRQLRFSGVVRRNPALATAGGDRKRA</sequence>
<gene>
    <name evidence="3" type="ORF">SAMN06295879_3090</name>
</gene>
<protein>
    <submittedName>
        <fullName evidence="3">HNH endonuclease</fullName>
    </submittedName>
</protein>
<dbReference type="InterPro" id="IPR003615">
    <property type="entry name" value="HNH_nuc"/>
</dbReference>
<dbReference type="RefSeq" id="WP_078715153.1">
    <property type="nucleotide sequence ID" value="NZ_FUYG01000009.1"/>
</dbReference>
<dbReference type="EMBL" id="FUYG01000009">
    <property type="protein sequence ID" value="SKB00836.1"/>
    <property type="molecule type" value="Genomic_DNA"/>
</dbReference>
<keyword evidence="3" id="KW-0255">Endonuclease</keyword>
<keyword evidence="3" id="KW-0378">Hydrolase</keyword>
<organism evidence="3 4">
    <name type="scientific">Agreia bicolorata</name>
    <dbReference type="NCBI Taxonomy" id="110935"/>
    <lineage>
        <taxon>Bacteria</taxon>
        <taxon>Bacillati</taxon>
        <taxon>Actinomycetota</taxon>
        <taxon>Actinomycetes</taxon>
        <taxon>Micrococcales</taxon>
        <taxon>Microbacteriaceae</taxon>
        <taxon>Agreia</taxon>
    </lineage>
</organism>
<accession>A0A1T4YGD3</accession>
<dbReference type="GO" id="GO:0003676">
    <property type="term" value="F:nucleic acid binding"/>
    <property type="evidence" value="ECO:0007669"/>
    <property type="project" value="InterPro"/>
</dbReference>
<comment type="similarity">
    <text evidence="1">Belongs to the Rv1128c/1148c/1588c/1702c/1945/3466 family.</text>
</comment>
<proteinExistence type="inferred from homology"/>